<protein>
    <submittedName>
        <fullName evidence="2">Uncharacterized protein</fullName>
    </submittedName>
</protein>
<dbReference type="AlphaFoldDB" id="A0A9K3CTP3"/>
<evidence type="ECO:0000256" key="1">
    <source>
        <dbReference type="SAM" id="MobiDB-lite"/>
    </source>
</evidence>
<organism evidence="2 3">
    <name type="scientific">Kipferlia bialata</name>
    <dbReference type="NCBI Taxonomy" id="797122"/>
    <lineage>
        <taxon>Eukaryota</taxon>
        <taxon>Metamonada</taxon>
        <taxon>Carpediemonas-like organisms</taxon>
        <taxon>Kipferlia</taxon>
    </lineage>
</organism>
<evidence type="ECO:0000313" key="2">
    <source>
        <dbReference type="EMBL" id="GIQ83103.1"/>
    </source>
</evidence>
<name>A0A9K3CTP3_9EUKA</name>
<feature type="region of interest" description="Disordered" evidence="1">
    <location>
        <begin position="1"/>
        <end position="76"/>
    </location>
</feature>
<dbReference type="EMBL" id="BDIP01000926">
    <property type="protein sequence ID" value="GIQ83103.1"/>
    <property type="molecule type" value="Genomic_DNA"/>
</dbReference>
<dbReference type="Proteomes" id="UP000265618">
    <property type="component" value="Unassembled WGS sequence"/>
</dbReference>
<accession>A0A9K3CTP3</accession>
<keyword evidence="3" id="KW-1185">Reference proteome</keyword>
<feature type="compositionally biased region" description="Polar residues" evidence="1">
    <location>
        <begin position="53"/>
        <end position="70"/>
    </location>
</feature>
<reference evidence="2 3" key="1">
    <citation type="journal article" date="2018" name="PLoS ONE">
        <title>The draft genome of Kipferlia bialata reveals reductive genome evolution in fornicate parasites.</title>
        <authorList>
            <person name="Tanifuji G."/>
            <person name="Takabayashi S."/>
            <person name="Kume K."/>
            <person name="Takagi M."/>
            <person name="Nakayama T."/>
            <person name="Kamikawa R."/>
            <person name="Inagaki Y."/>
            <person name="Hashimoto T."/>
        </authorList>
    </citation>
    <scope>NUCLEOTIDE SEQUENCE [LARGE SCALE GENOMIC DNA]</scope>
    <source>
        <strain evidence="2">NY0173</strain>
    </source>
</reference>
<proteinExistence type="predicted"/>
<feature type="compositionally biased region" description="Basic and acidic residues" evidence="1">
    <location>
        <begin position="16"/>
        <end position="40"/>
    </location>
</feature>
<gene>
    <name evidence="2" type="ORF">KIPB_004363</name>
</gene>
<comment type="caution">
    <text evidence="2">The sequence shown here is derived from an EMBL/GenBank/DDBJ whole genome shotgun (WGS) entry which is preliminary data.</text>
</comment>
<sequence length="103" mass="11386">MTHQMSVLSFAAPPTERARGRERDRDAYGTRGPLRGDYRGDLTPQMGRDTAPRASTLTLDSLSHNQSFAQTRGARERSESFEDAANKAISIVDAVLSIPPRRI</sequence>
<evidence type="ECO:0000313" key="3">
    <source>
        <dbReference type="Proteomes" id="UP000265618"/>
    </source>
</evidence>